<dbReference type="Proteomes" id="UP000182719">
    <property type="component" value="Unassembled WGS sequence"/>
</dbReference>
<reference evidence="3" key="1">
    <citation type="submission" date="2016-10" db="EMBL/GenBank/DDBJ databases">
        <authorList>
            <person name="Varghese N."/>
            <person name="Submissions S."/>
        </authorList>
    </citation>
    <scope>NUCLEOTIDE SEQUENCE [LARGE SCALE GENOMIC DNA]</scope>
    <source>
        <strain evidence="3">DSM 17044</strain>
    </source>
</reference>
<organism evidence="2 3">
    <name type="scientific">Stigmatella aurantiaca</name>
    <dbReference type="NCBI Taxonomy" id="41"/>
    <lineage>
        <taxon>Bacteria</taxon>
        <taxon>Pseudomonadati</taxon>
        <taxon>Myxococcota</taxon>
        <taxon>Myxococcia</taxon>
        <taxon>Myxococcales</taxon>
        <taxon>Cystobacterineae</taxon>
        <taxon>Archangiaceae</taxon>
        <taxon>Stigmatella</taxon>
    </lineage>
</organism>
<gene>
    <name evidence="2" type="ORF">SAMN05444354_11470</name>
</gene>
<dbReference type="AlphaFoldDB" id="A0A1H7X1V0"/>
<proteinExistence type="predicted"/>
<feature type="compositionally biased region" description="Pro residues" evidence="1">
    <location>
        <begin position="13"/>
        <end position="43"/>
    </location>
</feature>
<dbReference type="EMBL" id="FOAP01000014">
    <property type="protein sequence ID" value="SEM27866.1"/>
    <property type="molecule type" value="Genomic_DNA"/>
</dbReference>
<sequence>MLLALPAAAQEPPETPEAPEPPAAVEPPEAPEPPEPPEAPPAPEKASLEELLQEEVTSASVGSFGYRLRRYGITPYVHGVITADLWQWERRHGNVPHHNTFELRDANLYFGADILDLIVPEVFLEFEPTFSSFEFNTGLRLRYAQLDLRLHKELLVLRAGLFLIPFGTYNTTTLPAFISKLPERPTLFREVIPSPWQELGVQLTGTWEWAPGRAFTYALFATNGMEQFDLNNPLNPNDDGPDEGGSIAFFTPSYVDIRNTSKSFGARLSAQLAEGLTLGASGYTGAYTRDGGRRLNIFGFDANFIRGPLSLELEAAFAHQEITGGALEKWGYSAIGAYRFHTQAEAVLAVDEAEVGELPPPFDGQSFSVSGRSYWGGLLYFPFPNQIPTALTKAIYRVTVPDGAQPAQHVFILQLAVGF</sequence>
<feature type="compositionally biased region" description="Low complexity" evidence="1">
    <location>
        <begin position="1"/>
        <end position="12"/>
    </location>
</feature>
<evidence type="ECO:0008006" key="4">
    <source>
        <dbReference type="Google" id="ProtNLM"/>
    </source>
</evidence>
<name>A0A1H7X1V0_STIAU</name>
<dbReference type="InterPro" id="IPR023614">
    <property type="entry name" value="Porin_dom_sf"/>
</dbReference>
<feature type="region of interest" description="Disordered" evidence="1">
    <location>
        <begin position="1"/>
        <end position="45"/>
    </location>
</feature>
<evidence type="ECO:0000313" key="3">
    <source>
        <dbReference type="Proteomes" id="UP000182719"/>
    </source>
</evidence>
<accession>A0A1H7X1V0</accession>
<evidence type="ECO:0000313" key="2">
    <source>
        <dbReference type="EMBL" id="SEM27866.1"/>
    </source>
</evidence>
<evidence type="ECO:0000256" key="1">
    <source>
        <dbReference type="SAM" id="MobiDB-lite"/>
    </source>
</evidence>
<protein>
    <recommendedName>
        <fullName evidence="4">Porin</fullName>
    </recommendedName>
</protein>
<keyword evidence="3" id="KW-1185">Reference proteome</keyword>
<dbReference type="Gene3D" id="2.40.160.10">
    <property type="entry name" value="Porin"/>
    <property type="match status" value="1"/>
</dbReference>